<dbReference type="Pfam" id="PF01585">
    <property type="entry name" value="G-patch"/>
    <property type="match status" value="1"/>
</dbReference>
<gene>
    <name evidence="11" type="ORF">BV898_14425</name>
</gene>
<keyword evidence="5" id="KW-0406">Ion transport</keyword>
<dbReference type="InterPro" id="IPR057366">
    <property type="entry name" value="TRPM-like"/>
</dbReference>
<dbReference type="InterPro" id="IPR000467">
    <property type="entry name" value="G_patch_dom"/>
</dbReference>
<accession>A0A9X6N9V7</accession>
<dbReference type="InterPro" id="IPR041491">
    <property type="entry name" value="TRPM_SLOG"/>
</dbReference>
<dbReference type="InterPro" id="IPR050927">
    <property type="entry name" value="TRPM"/>
</dbReference>
<evidence type="ECO:0000256" key="7">
    <source>
        <dbReference type="ARBA" id="ARBA00023303"/>
    </source>
</evidence>
<evidence type="ECO:0000313" key="11">
    <source>
        <dbReference type="EMBL" id="OWA49889.1"/>
    </source>
</evidence>
<organism evidence="11 12">
    <name type="scientific">Hypsibius exemplaris</name>
    <name type="common">Freshwater tardigrade</name>
    <dbReference type="NCBI Taxonomy" id="2072580"/>
    <lineage>
        <taxon>Eukaryota</taxon>
        <taxon>Metazoa</taxon>
        <taxon>Ecdysozoa</taxon>
        <taxon>Tardigrada</taxon>
        <taxon>Eutardigrada</taxon>
        <taxon>Parachela</taxon>
        <taxon>Hypsibioidea</taxon>
        <taxon>Hypsibiidae</taxon>
        <taxon>Hypsibius</taxon>
    </lineage>
</organism>
<keyword evidence="7" id="KW-0407">Ion channel</keyword>
<keyword evidence="2" id="KW-0813">Transport</keyword>
<evidence type="ECO:0000256" key="6">
    <source>
        <dbReference type="ARBA" id="ARBA00023136"/>
    </source>
</evidence>
<keyword evidence="6 9" id="KW-0472">Membrane</keyword>
<dbReference type="GO" id="GO:0005886">
    <property type="term" value="C:plasma membrane"/>
    <property type="evidence" value="ECO:0007669"/>
    <property type="project" value="TreeGrafter"/>
</dbReference>
<protein>
    <submittedName>
        <fullName evidence="11">Transient receptor potential cation channel subfamily M member 3</fullName>
    </submittedName>
</protein>
<evidence type="ECO:0000256" key="1">
    <source>
        <dbReference type="ARBA" id="ARBA00004141"/>
    </source>
</evidence>
<sequence length="1552" mass="177050">MDALCGKVHFNTTDQYAPNIDRLCNPPEERRYIRVNYDVSLESLAQFMVTTWNLGSPDIMISMISGVHQSKAWKKAEHRSALQKGIVKLANTSQTWIFTHGLNYGLAKLIGDAVREDQDRQSVRGNWDHIAQSAYNQRVTQPRLIGVVPDALLNNPDQYLQGHGKVDINVTDEYERPRPKYEMNPNHDVFVLVNNTSYTATAVFRGQLERSLQAAASARKETVRTANLQLLKPDDDVYEQSGVMEPPETSQKPNYAIPMVCILIQGGPAEIDQVLYYLNDNVPVIVIKGTGLMADLLAFAYEEIMERGGLDIELDHIKPEIENKMIRYFPAEFKDNEPERIAYLLKILGCVRVSHKQDRKYIMIFDLALSDSDLADLDWYILKALFACQSQFAIHKRDIIRKNLILTVMWNRPDLAKSEIFQRDFSAADLRIDRDIFEQALLKRDREAFVDMFLQQGFQLNTFVTASQLRTLFAKVEDREFFVTVVWESLLEKSPASPIKDKFIDIKLNEIVEHLTGIRNFVRIKELSQDSQRNLIVDHLNSERKASNALIVWAVLMNRLELARVLWKFSEHPIPLALFISSLYKNLSRFAPSSEVEKKTNESGVMFGSLAVDVLHLSYQDATNRAFEVLGEPFEDFENMTPMELSYRVGNKHFIAHPCSQRYLNEVFNGGIRIVKGPGSFYIPDFLKLVLSACLVFPMYFWVSFPRLEANARNSREKQKGILAGTYPVTAEGNMCPFPAMLIPSDKNVIPLAAEMVQLVHKSSGVTGLSQNANSTLYVSDPSKEDPYVAIIQTVTSDMGDKSLRRLRKSSHYPGAIQWNSCWNRLKLCCFPKKRLLADNPLTEVTTVRKLVCLWNAPITKFWMYQLNYWCFLAVFSVATFLPGCGEFGLDLALWVWTWLNLLEFVCRRHHALLKKLTVSDLLQSAAENNVPRLAQYIALGFDLNSADMFGWTALMCASQRGSFDAVRCLITSGGVDFTRRNTKNQSAADLAAISRQSAIASYLCELENYELFDVKLPLKEVEKDEEVVTQPFFCSVCGVTFERTTEEEHRTSILHQLHTGFAPGKTASYGLPESNVGFRLMRQSGWDSEKGLGAAENGRRYPIATVFKRDRLGLGRAGKESPRVTHYPHQLEREGKVKPADGAATKRDITARTYFEYGRRRMMSIGWRLVEMLLIAAFLLAFLFSRLLSQWAPARFTLELYETKILMCVAMLFFYYRLVFTFFPISRKLGPMLEKIKLMTSVDFVVFLKMVLPFMIASAVAMQASLYPDYPIGWENIRMTFHRAFFALFLTPASDLQVENFGRCEQQTILFGGKDAPSRPGVCWAGTNSKHDCPVVGFSSYSIVIQYSIILKMILVTLLSAMFYNTYSGIDREADSIWKYQRYQLVLDFSTRPTFAGPLSLVAYSSRFCVKYYKALQLILRKALGKNIEKPPRIYPRKGEFFKYWKAMVREHCRNTDLALKNANLAKEQFKKIQGMDEELNRHRSNWYRLRERIIAMEKNIEVMKRAIIKEPPSEVVKDPTPSAVKAEEDPSAVKAEEGPAEPVKSPAADA</sequence>
<dbReference type="OrthoDB" id="301415at2759"/>
<keyword evidence="12" id="KW-1185">Reference proteome</keyword>
<keyword evidence="3 9" id="KW-0812">Transmembrane</keyword>
<dbReference type="Proteomes" id="UP000192578">
    <property type="component" value="Unassembled WGS sequence"/>
</dbReference>
<dbReference type="GO" id="GO:0003676">
    <property type="term" value="F:nucleic acid binding"/>
    <property type="evidence" value="ECO:0007669"/>
    <property type="project" value="InterPro"/>
</dbReference>
<feature type="transmembrane region" description="Helical" evidence="9">
    <location>
        <begin position="1345"/>
        <end position="1365"/>
    </location>
</feature>
<dbReference type="SUPFAM" id="SSF48403">
    <property type="entry name" value="Ankyrin repeat"/>
    <property type="match status" value="1"/>
</dbReference>
<evidence type="ECO:0000256" key="8">
    <source>
        <dbReference type="SAM" id="MobiDB-lite"/>
    </source>
</evidence>
<evidence type="ECO:0000259" key="10">
    <source>
        <dbReference type="PROSITE" id="PS50174"/>
    </source>
</evidence>
<feature type="transmembrane region" description="Helical" evidence="9">
    <location>
        <begin position="1205"/>
        <end position="1224"/>
    </location>
</feature>
<dbReference type="GO" id="GO:0005261">
    <property type="term" value="F:monoatomic cation channel activity"/>
    <property type="evidence" value="ECO:0007669"/>
    <property type="project" value="TreeGrafter"/>
</dbReference>
<evidence type="ECO:0000256" key="5">
    <source>
        <dbReference type="ARBA" id="ARBA00023065"/>
    </source>
</evidence>
<evidence type="ECO:0000256" key="9">
    <source>
        <dbReference type="SAM" id="Phobius"/>
    </source>
</evidence>
<evidence type="ECO:0000313" key="12">
    <source>
        <dbReference type="Proteomes" id="UP000192578"/>
    </source>
</evidence>
<dbReference type="EMBL" id="MTYJ01000176">
    <property type="protein sequence ID" value="OWA49889.1"/>
    <property type="molecule type" value="Genomic_DNA"/>
</dbReference>
<dbReference type="GO" id="GO:0030001">
    <property type="term" value="P:metal ion transport"/>
    <property type="evidence" value="ECO:0007669"/>
    <property type="project" value="TreeGrafter"/>
</dbReference>
<dbReference type="Gene3D" id="1.25.40.20">
    <property type="entry name" value="Ankyrin repeat-containing domain"/>
    <property type="match status" value="1"/>
</dbReference>
<evidence type="ECO:0000256" key="4">
    <source>
        <dbReference type="ARBA" id="ARBA00022989"/>
    </source>
</evidence>
<proteinExistence type="predicted"/>
<feature type="domain" description="G-patch" evidence="10">
    <location>
        <begin position="1074"/>
        <end position="1120"/>
    </location>
</feature>
<dbReference type="PANTHER" id="PTHR13800">
    <property type="entry name" value="TRANSIENT RECEPTOR POTENTIAL CATION CHANNEL, SUBFAMILY M, MEMBER 6"/>
    <property type="match status" value="1"/>
</dbReference>
<feature type="transmembrane region" description="Helical" evidence="9">
    <location>
        <begin position="1245"/>
        <end position="1267"/>
    </location>
</feature>
<dbReference type="Pfam" id="PF25508">
    <property type="entry name" value="TRPM2"/>
    <property type="match status" value="1"/>
</dbReference>
<comment type="caution">
    <text evidence="11">The sequence shown here is derived from an EMBL/GenBank/DDBJ whole genome shotgun (WGS) entry which is preliminary data.</text>
</comment>
<dbReference type="PANTHER" id="PTHR13800:SF1">
    <property type="entry name" value="TRANSIENT RECEPTOR POTENTIAL CATION CHANNEL TRPM"/>
    <property type="match status" value="1"/>
</dbReference>
<name>A0A9X6N9V7_HYPEX</name>
<evidence type="ECO:0000256" key="3">
    <source>
        <dbReference type="ARBA" id="ARBA00022692"/>
    </source>
</evidence>
<dbReference type="Pfam" id="PF12796">
    <property type="entry name" value="Ank_2"/>
    <property type="match status" value="1"/>
</dbReference>
<keyword evidence="4 9" id="KW-1133">Transmembrane helix</keyword>
<feature type="transmembrane region" description="Helical" evidence="9">
    <location>
        <begin position="686"/>
        <end position="705"/>
    </location>
</feature>
<dbReference type="Pfam" id="PF18139">
    <property type="entry name" value="LSDAT_euk"/>
    <property type="match status" value="1"/>
</dbReference>
<feature type="transmembrane region" description="Helical" evidence="9">
    <location>
        <begin position="1166"/>
        <end position="1185"/>
    </location>
</feature>
<evidence type="ECO:0000256" key="2">
    <source>
        <dbReference type="ARBA" id="ARBA00022448"/>
    </source>
</evidence>
<reference evidence="12" key="1">
    <citation type="submission" date="2017-01" db="EMBL/GenBank/DDBJ databases">
        <title>Comparative genomics of anhydrobiosis in the tardigrade Hypsibius dujardini.</title>
        <authorList>
            <person name="Yoshida Y."/>
            <person name="Koutsovoulos G."/>
            <person name="Laetsch D."/>
            <person name="Stevens L."/>
            <person name="Kumar S."/>
            <person name="Horikawa D."/>
            <person name="Ishino K."/>
            <person name="Komine S."/>
            <person name="Tomita M."/>
            <person name="Blaxter M."/>
            <person name="Arakawa K."/>
        </authorList>
    </citation>
    <scope>NUCLEOTIDE SEQUENCE [LARGE SCALE GENOMIC DNA]</scope>
    <source>
        <strain evidence="12">Z151</strain>
    </source>
</reference>
<dbReference type="PROSITE" id="PS50174">
    <property type="entry name" value="G_PATCH"/>
    <property type="match status" value="1"/>
</dbReference>
<dbReference type="InterPro" id="IPR036770">
    <property type="entry name" value="Ankyrin_rpt-contain_sf"/>
</dbReference>
<dbReference type="InterPro" id="IPR002110">
    <property type="entry name" value="Ankyrin_rpt"/>
</dbReference>
<keyword evidence="11" id="KW-0675">Receptor</keyword>
<comment type="subcellular location">
    <subcellularLocation>
        <location evidence="1">Membrane</location>
        <topology evidence="1">Multi-pass membrane protein</topology>
    </subcellularLocation>
</comment>
<dbReference type="SMART" id="SM00443">
    <property type="entry name" value="G_patch"/>
    <property type="match status" value="1"/>
</dbReference>
<feature type="region of interest" description="Disordered" evidence="8">
    <location>
        <begin position="1513"/>
        <end position="1552"/>
    </location>
</feature>